<dbReference type="InterPro" id="IPR021265">
    <property type="entry name" value="DUF2842"/>
</dbReference>
<comment type="caution">
    <text evidence="2">The sequence shown here is derived from an EMBL/GenBank/DDBJ whole genome shotgun (WGS) entry which is preliminary data.</text>
</comment>
<evidence type="ECO:0000313" key="2">
    <source>
        <dbReference type="EMBL" id="MCB4820474.1"/>
    </source>
</evidence>
<gene>
    <name evidence="2" type="ORF">LHA35_01850</name>
</gene>
<sequence>MSRIAIAVPAGILGFLLYIGLVVALADHVLEWHWLLQVPFFAVAGIVWAFPAKWLMFWAAGQR</sequence>
<evidence type="ECO:0000313" key="3">
    <source>
        <dbReference type="Proteomes" id="UP001139311"/>
    </source>
</evidence>
<organism evidence="2 3">
    <name type="scientific">Roseicella aerolata</name>
    <dbReference type="NCBI Taxonomy" id="2883479"/>
    <lineage>
        <taxon>Bacteria</taxon>
        <taxon>Pseudomonadati</taxon>
        <taxon>Pseudomonadota</taxon>
        <taxon>Alphaproteobacteria</taxon>
        <taxon>Acetobacterales</taxon>
        <taxon>Roseomonadaceae</taxon>
        <taxon>Roseicella</taxon>
    </lineage>
</organism>
<dbReference type="RefSeq" id="WP_226603748.1">
    <property type="nucleotide sequence ID" value="NZ_JAJAQI010000002.1"/>
</dbReference>
<feature type="transmembrane region" description="Helical" evidence="1">
    <location>
        <begin position="38"/>
        <end position="60"/>
    </location>
</feature>
<name>A0A9X1I939_9PROT</name>
<proteinExistence type="predicted"/>
<protein>
    <submittedName>
        <fullName evidence="2">DUF2842 domain-containing protein</fullName>
    </submittedName>
</protein>
<dbReference type="Proteomes" id="UP001139311">
    <property type="component" value="Unassembled WGS sequence"/>
</dbReference>
<dbReference type="Pfam" id="PF11003">
    <property type="entry name" value="DUF2842"/>
    <property type="match status" value="1"/>
</dbReference>
<evidence type="ECO:0000256" key="1">
    <source>
        <dbReference type="SAM" id="Phobius"/>
    </source>
</evidence>
<dbReference type="AlphaFoldDB" id="A0A9X1I939"/>
<reference evidence="2" key="1">
    <citation type="submission" date="2021-10" db="EMBL/GenBank/DDBJ databases">
        <title>Roseicella aerolatum sp. nov., isolated from aerosols of e-waste dismantling site.</title>
        <authorList>
            <person name="Qin T."/>
        </authorList>
    </citation>
    <scope>NUCLEOTIDE SEQUENCE</scope>
    <source>
        <strain evidence="2">GB24</strain>
    </source>
</reference>
<keyword evidence="1" id="KW-0812">Transmembrane</keyword>
<dbReference type="EMBL" id="JAJAQI010000002">
    <property type="protein sequence ID" value="MCB4820474.1"/>
    <property type="molecule type" value="Genomic_DNA"/>
</dbReference>
<feature type="transmembrane region" description="Helical" evidence="1">
    <location>
        <begin position="7"/>
        <end position="26"/>
    </location>
</feature>
<keyword evidence="3" id="KW-1185">Reference proteome</keyword>
<keyword evidence="1" id="KW-0472">Membrane</keyword>
<accession>A0A9X1I939</accession>
<keyword evidence="1" id="KW-1133">Transmembrane helix</keyword>